<organism evidence="3 4">
    <name type="scientific">Siccirubricoccus soli</name>
    <dbReference type="NCBI Taxonomy" id="2899147"/>
    <lineage>
        <taxon>Bacteria</taxon>
        <taxon>Pseudomonadati</taxon>
        <taxon>Pseudomonadota</taxon>
        <taxon>Alphaproteobacteria</taxon>
        <taxon>Acetobacterales</taxon>
        <taxon>Roseomonadaceae</taxon>
        <taxon>Siccirubricoccus</taxon>
    </lineage>
</organism>
<dbReference type="RefSeq" id="WP_252952452.1">
    <property type="nucleotide sequence ID" value="NZ_JAFIRR010000036.1"/>
</dbReference>
<dbReference type="Pfam" id="PF07485">
    <property type="entry name" value="DUF1529"/>
    <property type="match status" value="2"/>
</dbReference>
<name>A0ABT1D1N7_9PROT</name>
<dbReference type="InterPro" id="IPR011094">
    <property type="entry name" value="Uncharacterised_LppY/LpqO"/>
</dbReference>
<feature type="compositionally biased region" description="Basic and acidic residues" evidence="1">
    <location>
        <begin position="41"/>
        <end position="50"/>
    </location>
</feature>
<evidence type="ECO:0000256" key="1">
    <source>
        <dbReference type="SAM" id="MobiDB-lite"/>
    </source>
</evidence>
<gene>
    <name evidence="3" type="ORF">JYK14_06570</name>
</gene>
<feature type="region of interest" description="Disordered" evidence="1">
    <location>
        <begin position="32"/>
        <end position="55"/>
    </location>
</feature>
<evidence type="ECO:0000313" key="4">
    <source>
        <dbReference type="Proteomes" id="UP001523392"/>
    </source>
</evidence>
<accession>A0ABT1D1N7</accession>
<dbReference type="EMBL" id="JAFIRR010000036">
    <property type="protein sequence ID" value="MCO6415838.1"/>
    <property type="molecule type" value="Genomic_DNA"/>
</dbReference>
<feature type="signal peptide" evidence="2">
    <location>
        <begin position="1"/>
        <end position="24"/>
    </location>
</feature>
<sequence length="314" mass="32788">MLIQTTFRAALLGMVLALPTAAFAQQGAAPAQQQGLTPNADWHRTVDDALGKPGAEQPGGVWRVALPRTDLKVTVDGLQIRPGFALGSWLAFQQHGQELTVMGDLVLLEAEVAPVMRRLAEGGLEVTALHNHLLRAQPATMYLHVGGHGEAAKLGAALRLALRETATPLQGAAGAAGEQGVEGVDTAAFARALGREGRAAGGVYGVTVPRAEPVKDAGMEVPPAMGSATAINLQAAGNGKGAITGDFVLTAAEVVPVQRALVEHGIEVTAIHSHMLNDEPRILFMHFWGVDDPEKLGRGLRAAIERTNSAHAAR</sequence>
<proteinExistence type="predicted"/>
<evidence type="ECO:0000256" key="2">
    <source>
        <dbReference type="SAM" id="SignalP"/>
    </source>
</evidence>
<comment type="caution">
    <text evidence="3">The sequence shown here is derived from an EMBL/GenBank/DDBJ whole genome shotgun (WGS) entry which is preliminary data.</text>
</comment>
<dbReference type="Proteomes" id="UP001523392">
    <property type="component" value="Unassembled WGS sequence"/>
</dbReference>
<evidence type="ECO:0000313" key="3">
    <source>
        <dbReference type="EMBL" id="MCO6415838.1"/>
    </source>
</evidence>
<keyword evidence="2" id="KW-0732">Signal</keyword>
<keyword evidence="4" id="KW-1185">Reference proteome</keyword>
<feature type="chain" id="PRO_5047332466" evidence="2">
    <location>
        <begin position="25"/>
        <end position="314"/>
    </location>
</feature>
<reference evidence="3 4" key="1">
    <citation type="submission" date="2021-12" db="EMBL/GenBank/DDBJ databases">
        <title>Siccirubricoccus leaddurans sp. nov., a high concentration Zn2+ tolerance bacterium.</title>
        <authorList>
            <person name="Cao Y."/>
        </authorList>
    </citation>
    <scope>NUCLEOTIDE SEQUENCE [LARGE SCALE GENOMIC DNA]</scope>
    <source>
        <strain evidence="3 4">KC 17139</strain>
    </source>
</reference>
<protein>
    <submittedName>
        <fullName evidence="3">DUF1259 domain-containing protein</fullName>
    </submittedName>
</protein>